<feature type="non-terminal residue" evidence="1">
    <location>
        <position position="129"/>
    </location>
</feature>
<reference evidence="1 2" key="1">
    <citation type="submission" date="2024-02" db="EMBL/GenBank/DDBJ databases">
        <authorList>
            <person name="Vignale AGUSTIN F."/>
            <person name="Sosa J E."/>
            <person name="Modenutti C."/>
        </authorList>
    </citation>
    <scope>NUCLEOTIDE SEQUENCE [LARGE SCALE GENOMIC DNA]</scope>
</reference>
<keyword evidence="2" id="KW-1185">Reference proteome</keyword>
<gene>
    <name evidence="1" type="ORF">ILEXP_LOCUS56462</name>
</gene>
<organism evidence="1 2">
    <name type="scientific">Ilex paraguariensis</name>
    <name type="common">yerba mate</name>
    <dbReference type="NCBI Taxonomy" id="185542"/>
    <lineage>
        <taxon>Eukaryota</taxon>
        <taxon>Viridiplantae</taxon>
        <taxon>Streptophyta</taxon>
        <taxon>Embryophyta</taxon>
        <taxon>Tracheophyta</taxon>
        <taxon>Spermatophyta</taxon>
        <taxon>Magnoliopsida</taxon>
        <taxon>eudicotyledons</taxon>
        <taxon>Gunneridae</taxon>
        <taxon>Pentapetalae</taxon>
        <taxon>asterids</taxon>
        <taxon>campanulids</taxon>
        <taxon>Aquifoliales</taxon>
        <taxon>Aquifoliaceae</taxon>
        <taxon>Ilex</taxon>
    </lineage>
</organism>
<dbReference type="EMBL" id="CAUOFW020009501">
    <property type="protein sequence ID" value="CAK9185981.1"/>
    <property type="molecule type" value="Genomic_DNA"/>
</dbReference>
<feature type="non-terminal residue" evidence="1">
    <location>
        <position position="1"/>
    </location>
</feature>
<dbReference type="AlphaFoldDB" id="A0ABC8UY12"/>
<name>A0ABC8UY12_9AQUA</name>
<comment type="caution">
    <text evidence="1">The sequence shown here is derived from an EMBL/GenBank/DDBJ whole genome shotgun (WGS) entry which is preliminary data.</text>
</comment>
<dbReference type="Proteomes" id="UP001642360">
    <property type="component" value="Unassembled WGS sequence"/>
</dbReference>
<evidence type="ECO:0000313" key="1">
    <source>
        <dbReference type="EMBL" id="CAK9185981.1"/>
    </source>
</evidence>
<evidence type="ECO:0000313" key="2">
    <source>
        <dbReference type="Proteomes" id="UP001642360"/>
    </source>
</evidence>
<sequence length="129" mass="14909">ECVKQTEKLLSLSTRLKASEDEKKVIHVDLVKSKAHIVRHEEEKSLHKKVSFLEREHKGIIESKKGLEFKLIKLDRDLHESQDLSKRIFQSMEKLYKIFGIGKSMGDKKGLGYTNENTTPTISKTIFVK</sequence>
<protein>
    <submittedName>
        <fullName evidence="1">Uncharacterized protein</fullName>
    </submittedName>
</protein>
<proteinExistence type="predicted"/>
<accession>A0ABC8UY12</accession>